<dbReference type="InterPro" id="IPR052541">
    <property type="entry name" value="SQRD"/>
</dbReference>
<feature type="domain" description="Sulfide dehydrogenase [flavocytochrome c] flavoprotein chain central" evidence="2">
    <location>
        <begin position="171"/>
        <end position="284"/>
    </location>
</feature>
<sequence length="328" mass="35495">MTVTRRKFIKTGMAGVSSLSVLNWPLAALAQGEIMPKSGPRVVVIGGGWGGATAAKYIRLQDPSIEVIMIEREPVFRSCPISNWVIGGLKTMSDITVSYDGLKSRHGIKVVHDSVTANDPDSRTVRVSDGLIKYDRLIVSPGISLLNEEIEGLNGAGRAVFPAAWSAGSETEQLREELAAMPAGGTVVLSVPFGPYRCPPGPYERACLIADFLKKHKRGSKLIVLDSNEKIVSKGKLFKSAWDAYYSDVIDYRTGSAVVKVDASTRTISTNFDDIHADVGNVIPNQRASDTVDLAGLRPEGRRWCPVDPWTYESTVHSGIHIVGDATD</sequence>
<reference evidence="3" key="1">
    <citation type="submission" date="2018-05" db="EMBL/GenBank/DDBJ databases">
        <authorList>
            <person name="Lanie J.A."/>
            <person name="Ng W.-L."/>
            <person name="Kazmierczak K.M."/>
            <person name="Andrzejewski T.M."/>
            <person name="Davidsen T.M."/>
            <person name="Wayne K.J."/>
            <person name="Tettelin H."/>
            <person name="Glass J.I."/>
            <person name="Rusch D."/>
            <person name="Podicherti R."/>
            <person name="Tsui H.-C.T."/>
            <person name="Winkler M.E."/>
        </authorList>
    </citation>
    <scope>NUCLEOTIDE SEQUENCE</scope>
</reference>
<dbReference type="EMBL" id="UINC01041346">
    <property type="protein sequence ID" value="SVB42488.1"/>
    <property type="molecule type" value="Genomic_DNA"/>
</dbReference>
<feature type="domain" description="FAD/NAD(P)-binding" evidence="1">
    <location>
        <begin position="41"/>
        <end position="153"/>
    </location>
</feature>
<protein>
    <submittedName>
        <fullName evidence="3">Uncharacterized protein</fullName>
    </submittedName>
</protein>
<dbReference type="Pfam" id="PF21706">
    <property type="entry name" value="FCSD_central"/>
    <property type="match status" value="1"/>
</dbReference>
<accession>A0A382DVT1</accession>
<dbReference type="InterPro" id="IPR049386">
    <property type="entry name" value="FCSD_central"/>
</dbReference>
<proteinExistence type="predicted"/>
<dbReference type="PANTHER" id="PTHR43755:SF1">
    <property type="entry name" value="FAD-DEPENDENT PYRIDINE NUCLEOTIDE-DISULPHIDE OXIDOREDUCTASE"/>
    <property type="match status" value="1"/>
</dbReference>
<dbReference type="InterPro" id="IPR036188">
    <property type="entry name" value="FAD/NAD-bd_sf"/>
</dbReference>
<dbReference type="PROSITE" id="PS51318">
    <property type="entry name" value="TAT"/>
    <property type="match status" value="1"/>
</dbReference>
<organism evidence="3">
    <name type="scientific">marine metagenome</name>
    <dbReference type="NCBI Taxonomy" id="408172"/>
    <lineage>
        <taxon>unclassified sequences</taxon>
        <taxon>metagenomes</taxon>
        <taxon>ecological metagenomes</taxon>
    </lineage>
</organism>
<dbReference type="Pfam" id="PF07992">
    <property type="entry name" value="Pyr_redox_2"/>
    <property type="match status" value="1"/>
</dbReference>
<dbReference type="InterPro" id="IPR006311">
    <property type="entry name" value="TAT_signal"/>
</dbReference>
<evidence type="ECO:0000259" key="2">
    <source>
        <dbReference type="Pfam" id="PF21706"/>
    </source>
</evidence>
<feature type="non-terminal residue" evidence="3">
    <location>
        <position position="328"/>
    </location>
</feature>
<name>A0A382DVT1_9ZZZZ</name>
<evidence type="ECO:0000259" key="1">
    <source>
        <dbReference type="Pfam" id="PF07992"/>
    </source>
</evidence>
<dbReference type="PANTHER" id="PTHR43755">
    <property type="match status" value="1"/>
</dbReference>
<dbReference type="GO" id="GO:0016491">
    <property type="term" value="F:oxidoreductase activity"/>
    <property type="evidence" value="ECO:0007669"/>
    <property type="project" value="InterPro"/>
</dbReference>
<gene>
    <name evidence="3" type="ORF">METZ01_LOCUS195342</name>
</gene>
<evidence type="ECO:0000313" key="3">
    <source>
        <dbReference type="EMBL" id="SVB42488.1"/>
    </source>
</evidence>
<dbReference type="InterPro" id="IPR023753">
    <property type="entry name" value="FAD/NAD-binding_dom"/>
</dbReference>
<dbReference type="SUPFAM" id="SSF51905">
    <property type="entry name" value="FAD/NAD(P)-binding domain"/>
    <property type="match status" value="2"/>
</dbReference>
<dbReference type="AlphaFoldDB" id="A0A382DVT1"/>
<dbReference type="Gene3D" id="3.50.50.60">
    <property type="entry name" value="FAD/NAD(P)-binding domain"/>
    <property type="match status" value="2"/>
</dbReference>